<dbReference type="CDD" id="cd17932">
    <property type="entry name" value="DEXQc_UvrD"/>
    <property type="match status" value="1"/>
</dbReference>
<keyword evidence="4 12" id="KW-0378">Hydrolase</keyword>
<comment type="catalytic activity">
    <reaction evidence="11">
        <text>ATP + H2O = ADP + phosphate + H(+)</text>
        <dbReference type="Rhea" id="RHEA:13065"/>
        <dbReference type="ChEBI" id="CHEBI:15377"/>
        <dbReference type="ChEBI" id="CHEBI:15378"/>
        <dbReference type="ChEBI" id="CHEBI:30616"/>
        <dbReference type="ChEBI" id="CHEBI:43474"/>
        <dbReference type="ChEBI" id="CHEBI:456216"/>
        <dbReference type="EC" id="5.6.2.4"/>
    </reaction>
</comment>
<dbReference type="InterPro" id="IPR027417">
    <property type="entry name" value="P-loop_NTPase"/>
</dbReference>
<dbReference type="PROSITE" id="PS51198">
    <property type="entry name" value="UVRD_HELICASE_ATP_BIND"/>
    <property type="match status" value="1"/>
</dbReference>
<evidence type="ECO:0000256" key="3">
    <source>
        <dbReference type="ARBA" id="ARBA00022741"/>
    </source>
</evidence>
<evidence type="ECO:0000256" key="13">
    <source>
        <dbReference type="SAM" id="MobiDB-lite"/>
    </source>
</evidence>
<evidence type="ECO:0000259" key="15">
    <source>
        <dbReference type="PROSITE" id="PS51217"/>
    </source>
</evidence>
<evidence type="ECO:0000256" key="12">
    <source>
        <dbReference type="PROSITE-ProRule" id="PRU00560"/>
    </source>
</evidence>
<evidence type="ECO:0000256" key="7">
    <source>
        <dbReference type="ARBA" id="ARBA00023125"/>
    </source>
</evidence>
<feature type="region of interest" description="Disordered" evidence="13">
    <location>
        <begin position="977"/>
        <end position="1005"/>
    </location>
</feature>
<evidence type="ECO:0000256" key="11">
    <source>
        <dbReference type="ARBA" id="ARBA00048988"/>
    </source>
</evidence>
<dbReference type="EMBL" id="JABFUD020000004">
    <property type="protein sequence ID" value="KAI5080895.1"/>
    <property type="molecule type" value="Genomic_DNA"/>
</dbReference>
<dbReference type="GO" id="GO:0005634">
    <property type="term" value="C:nucleus"/>
    <property type="evidence" value="ECO:0007669"/>
    <property type="project" value="TreeGrafter"/>
</dbReference>
<dbReference type="Gene3D" id="3.40.50.300">
    <property type="entry name" value="P-loop containing nucleotide triphosphate hydrolases"/>
    <property type="match status" value="3"/>
</dbReference>
<evidence type="ECO:0000256" key="5">
    <source>
        <dbReference type="ARBA" id="ARBA00022806"/>
    </source>
</evidence>
<dbReference type="Gene3D" id="1.10.10.160">
    <property type="match status" value="1"/>
</dbReference>
<feature type="domain" description="UvrD-like helicase ATP-binding" evidence="14">
    <location>
        <begin position="4"/>
        <end position="321"/>
    </location>
</feature>
<dbReference type="InterPro" id="IPR000212">
    <property type="entry name" value="DNA_helicase_UvrD/REP"/>
</dbReference>
<comment type="catalytic activity">
    <reaction evidence="9">
        <text>Couples ATP hydrolysis with the unwinding of duplex DNA by translocating in the 3'-5' direction.</text>
        <dbReference type="EC" id="5.6.2.4"/>
    </reaction>
</comment>
<comment type="caution">
    <text evidence="16">The sequence shown here is derived from an EMBL/GenBank/DDBJ whole genome shotgun (WGS) entry which is preliminary data.</text>
</comment>
<dbReference type="PANTHER" id="PTHR11070">
    <property type="entry name" value="UVRD / RECB / PCRA DNA HELICASE FAMILY MEMBER"/>
    <property type="match status" value="1"/>
</dbReference>
<feature type="binding site" evidence="12">
    <location>
        <begin position="25"/>
        <end position="32"/>
    </location>
    <ligand>
        <name>ATP</name>
        <dbReference type="ChEBI" id="CHEBI:30616"/>
    </ligand>
</feature>
<protein>
    <recommendedName>
        <fullName evidence="10">DNA 3'-5' helicase</fullName>
        <ecNumber evidence="10">5.6.2.4</ecNumber>
    </recommendedName>
</protein>
<dbReference type="GO" id="GO:0043138">
    <property type="term" value="F:3'-5' DNA helicase activity"/>
    <property type="evidence" value="ECO:0007669"/>
    <property type="project" value="UniProtKB-EC"/>
</dbReference>
<evidence type="ECO:0000256" key="6">
    <source>
        <dbReference type="ARBA" id="ARBA00022840"/>
    </source>
</evidence>
<evidence type="ECO:0000256" key="8">
    <source>
        <dbReference type="ARBA" id="ARBA00023235"/>
    </source>
</evidence>
<organism evidence="16 17">
    <name type="scientific">Adiantum capillus-veneris</name>
    <name type="common">Maidenhair fern</name>
    <dbReference type="NCBI Taxonomy" id="13818"/>
    <lineage>
        <taxon>Eukaryota</taxon>
        <taxon>Viridiplantae</taxon>
        <taxon>Streptophyta</taxon>
        <taxon>Embryophyta</taxon>
        <taxon>Tracheophyta</taxon>
        <taxon>Polypodiopsida</taxon>
        <taxon>Polypodiidae</taxon>
        <taxon>Polypodiales</taxon>
        <taxon>Pteridineae</taxon>
        <taxon>Pteridaceae</taxon>
        <taxon>Vittarioideae</taxon>
        <taxon>Adiantum</taxon>
    </lineage>
</organism>
<evidence type="ECO:0000256" key="1">
    <source>
        <dbReference type="ARBA" id="ARBA00009922"/>
    </source>
</evidence>
<dbReference type="InterPro" id="IPR014017">
    <property type="entry name" value="DNA_helicase_UvrD-like_C"/>
</dbReference>
<dbReference type="Gene3D" id="1.10.486.10">
    <property type="entry name" value="PCRA, domain 4"/>
    <property type="match status" value="1"/>
</dbReference>
<evidence type="ECO:0000256" key="2">
    <source>
        <dbReference type="ARBA" id="ARBA00022528"/>
    </source>
</evidence>
<dbReference type="Proteomes" id="UP000886520">
    <property type="component" value="Chromosome 4"/>
</dbReference>
<dbReference type="GO" id="GO:0005524">
    <property type="term" value="F:ATP binding"/>
    <property type="evidence" value="ECO:0007669"/>
    <property type="project" value="UniProtKB-UniRule"/>
</dbReference>
<sequence length="1005" mass="112599">MFNELTEAQQRAIQAQKDQPSLILAAAGSGKTLVLCHRILHFISQGVAAKNILAVTFSRRAGQDLLNRLQCVAAAQEVSDSNVLLEEIHVSTFHSFCLRILRAFPTQAGLSSDFIVVTPKMQIQILEDLVRAWYEEKHTETEGRNSKDNSHIIYKTLAEPLKRNGFHTEAIKLHQQLQKFESSKKSGSSLGNKKGDLDRHHDLFEWVYERYQSALRSMNGIDFSEFPRLACKVLENCEPAFTATGLQAQYILVDEFQDTDVDQFQLLRLLCRDHKRLTIIGDDDQQIYTWRGAAGFLNLMMFEKLFHGATVTKLEQNFRSTGAIVAAARSVIAKNVNRTPKTIRTLSPTGITLSVCECRNEQCEASAVAKFILSLKEQGILLQEIAVLYRLQHVGLELQDMLQARGIPCGSRGHGENLWRSPRSMNTMGAVLHDILATLRLVLSESDDFSCKQVMEALCPAFPSSNVFKCAELLQRQEGISLYKALMSARSHFLGLKKHEGLASCGFERLHRADEPVAEGLHLLRQILETAAADLKNIRMKDIVMNLLQQISPFRTRNNEMSKSKLDGIFVDKSVSQEYEGRNLKFSGIKALLKEASKFDMEWENEEQKMCNQGVVKSSGYKRLLQDKTARHSLRESYKLESKQFGKTISGPMKRLQSFIDHVSLKLHDGELGDCDGCFTPLIKDAGDTCEPEPMDSVVLSTVHQAKGLEWTAVILVRANEGILPLMDIESPSERVIPQALDSGFHANLNNISVTAGKSVSNADIQDGHTTSSLTDSSVDGDIIVLNDMSNWNVGDRCRDSVWESIEEERRLMYVALTRAKRFLLVTYVMLQGQHVMRPSRFLADIPKGLMRRTTCYDSNNEGMDRDASTKDVDGRSSDSKAPLRASHEGSSGYKIQSNSVVKGAEISKITGQGQLHSHKTVSKEAVDVTQSLQEIDDLLDGRVAPALCRKPDYSTSKQTVKREIKIETSKRFQRPRGRTCQVVDSSSEDSDFETPSKFACKKRK</sequence>
<name>A0A9D4V6U5_ADICA</name>
<evidence type="ECO:0000313" key="17">
    <source>
        <dbReference type="Proteomes" id="UP000886520"/>
    </source>
</evidence>
<feature type="domain" description="UvrD-like helicase C-terminal" evidence="15">
    <location>
        <begin position="322"/>
        <end position="708"/>
    </location>
</feature>
<gene>
    <name evidence="16" type="ORF">GOP47_0004078</name>
</gene>
<keyword evidence="7" id="KW-0238">DNA-binding</keyword>
<dbReference type="AlphaFoldDB" id="A0A9D4V6U5"/>
<keyword evidence="2" id="KW-0934">Plastid</keyword>
<dbReference type="InterPro" id="IPR014016">
    <property type="entry name" value="UvrD-like_ATP-bd"/>
</dbReference>
<dbReference type="InterPro" id="IPR013986">
    <property type="entry name" value="DExx_box_DNA_helicase_dom_sf"/>
</dbReference>
<dbReference type="Pfam" id="PF13361">
    <property type="entry name" value="UvrD_C"/>
    <property type="match status" value="1"/>
</dbReference>
<evidence type="ECO:0000313" key="16">
    <source>
        <dbReference type="EMBL" id="KAI5080895.1"/>
    </source>
</evidence>
<evidence type="ECO:0000256" key="4">
    <source>
        <dbReference type="ARBA" id="ARBA00022801"/>
    </source>
</evidence>
<dbReference type="EC" id="5.6.2.4" evidence="10"/>
<dbReference type="PANTHER" id="PTHR11070:SF2">
    <property type="entry name" value="ATP-DEPENDENT DNA HELICASE SRS2"/>
    <property type="match status" value="1"/>
</dbReference>
<proteinExistence type="inferred from homology"/>
<keyword evidence="3 12" id="KW-0547">Nucleotide-binding</keyword>
<evidence type="ECO:0000256" key="10">
    <source>
        <dbReference type="ARBA" id="ARBA00034808"/>
    </source>
</evidence>
<comment type="similarity">
    <text evidence="1">Belongs to the helicase family. UvrD subfamily.</text>
</comment>
<feature type="compositionally biased region" description="Basic and acidic residues" evidence="13">
    <location>
        <begin position="863"/>
        <end position="879"/>
    </location>
</feature>
<dbReference type="PROSITE" id="PS51217">
    <property type="entry name" value="UVRD_HELICASE_CTER"/>
    <property type="match status" value="1"/>
</dbReference>
<dbReference type="SUPFAM" id="SSF52540">
    <property type="entry name" value="P-loop containing nucleoside triphosphate hydrolases"/>
    <property type="match status" value="1"/>
</dbReference>
<accession>A0A9D4V6U5</accession>
<feature type="region of interest" description="Disordered" evidence="13">
    <location>
        <begin position="856"/>
        <end position="897"/>
    </location>
</feature>
<evidence type="ECO:0000256" key="9">
    <source>
        <dbReference type="ARBA" id="ARBA00034617"/>
    </source>
</evidence>
<dbReference type="GO" id="GO:0003677">
    <property type="term" value="F:DNA binding"/>
    <property type="evidence" value="ECO:0007669"/>
    <property type="project" value="UniProtKB-KW"/>
</dbReference>
<keyword evidence="8" id="KW-0413">Isomerase</keyword>
<dbReference type="OrthoDB" id="2019810at2759"/>
<evidence type="ECO:0000259" key="14">
    <source>
        <dbReference type="PROSITE" id="PS51198"/>
    </source>
</evidence>
<dbReference type="GO" id="GO:0000725">
    <property type="term" value="P:recombinational repair"/>
    <property type="evidence" value="ECO:0007669"/>
    <property type="project" value="TreeGrafter"/>
</dbReference>
<keyword evidence="5 12" id="KW-0347">Helicase</keyword>
<keyword evidence="17" id="KW-1185">Reference proteome</keyword>
<reference evidence="16" key="1">
    <citation type="submission" date="2021-01" db="EMBL/GenBank/DDBJ databases">
        <title>Adiantum capillus-veneris genome.</title>
        <authorList>
            <person name="Fang Y."/>
            <person name="Liao Q."/>
        </authorList>
    </citation>
    <scope>NUCLEOTIDE SEQUENCE</scope>
    <source>
        <strain evidence="16">H3</strain>
        <tissue evidence="16">Leaf</tissue>
    </source>
</reference>
<dbReference type="GO" id="GO:0016787">
    <property type="term" value="F:hydrolase activity"/>
    <property type="evidence" value="ECO:0007669"/>
    <property type="project" value="UniProtKB-UniRule"/>
</dbReference>
<keyword evidence="6 12" id="KW-0067">ATP-binding</keyword>
<keyword evidence="2" id="KW-0150">Chloroplast</keyword>
<dbReference type="Pfam" id="PF00580">
    <property type="entry name" value="UvrD-helicase"/>
    <property type="match status" value="1"/>
</dbReference>